<keyword evidence="2" id="KW-0489">Methyltransferase</keyword>
<evidence type="ECO:0000313" key="3">
    <source>
        <dbReference type="Proteomes" id="UP000245762"/>
    </source>
</evidence>
<dbReference type="AlphaFoldDB" id="A0A316L1K9"/>
<dbReference type="InterPro" id="IPR013216">
    <property type="entry name" value="Methyltransf_11"/>
</dbReference>
<dbReference type="InterPro" id="IPR029063">
    <property type="entry name" value="SAM-dependent_MTases_sf"/>
</dbReference>
<keyword evidence="2" id="KW-0808">Transferase</keyword>
<dbReference type="EMBL" id="QGEG01000001">
    <property type="protein sequence ID" value="PWL40392.1"/>
    <property type="molecule type" value="Genomic_DNA"/>
</dbReference>
<proteinExistence type="predicted"/>
<gene>
    <name evidence="2" type="ORF">DKG77_06140</name>
</gene>
<dbReference type="OrthoDB" id="9770553at2"/>
<name>A0A316L1K9_9FLAO</name>
<protein>
    <submittedName>
        <fullName evidence="2">Class I SAM-dependent methyltransferase</fullName>
    </submittedName>
</protein>
<dbReference type="GO" id="GO:0008757">
    <property type="term" value="F:S-adenosylmethionine-dependent methyltransferase activity"/>
    <property type="evidence" value="ECO:0007669"/>
    <property type="project" value="InterPro"/>
</dbReference>
<dbReference type="Pfam" id="PF08241">
    <property type="entry name" value="Methyltransf_11"/>
    <property type="match status" value="1"/>
</dbReference>
<dbReference type="CDD" id="cd02440">
    <property type="entry name" value="AdoMet_MTases"/>
    <property type="match status" value="1"/>
</dbReference>
<dbReference type="SUPFAM" id="SSF53335">
    <property type="entry name" value="S-adenosyl-L-methionine-dependent methyltransferases"/>
    <property type="match status" value="1"/>
</dbReference>
<reference evidence="2 3" key="1">
    <citation type="submission" date="2018-05" db="EMBL/GenBank/DDBJ databases">
        <title>Complete genome sequence of Flagellimonas aquimarina ECD12 isolated from seaweed Ecklonia cava.</title>
        <authorList>
            <person name="Choi S."/>
            <person name="Seong C."/>
        </authorList>
    </citation>
    <scope>NUCLEOTIDE SEQUENCE [LARGE SCALE GENOMIC DNA]</scope>
    <source>
        <strain evidence="2 3">ECD12</strain>
    </source>
</reference>
<dbReference type="PANTHER" id="PTHR42912:SF80">
    <property type="entry name" value="METHYLTRANSFERASE DOMAIN-CONTAINING PROTEIN"/>
    <property type="match status" value="1"/>
</dbReference>
<dbReference type="GO" id="GO:0032259">
    <property type="term" value="P:methylation"/>
    <property type="evidence" value="ECO:0007669"/>
    <property type="project" value="UniProtKB-KW"/>
</dbReference>
<dbReference type="Proteomes" id="UP000245762">
    <property type="component" value="Unassembled WGS sequence"/>
</dbReference>
<dbReference type="Gene3D" id="3.40.50.150">
    <property type="entry name" value="Vaccinia Virus protein VP39"/>
    <property type="match status" value="1"/>
</dbReference>
<dbReference type="RefSeq" id="WP_109661171.1">
    <property type="nucleotide sequence ID" value="NZ_QGEG01000001.1"/>
</dbReference>
<organism evidence="2 3">
    <name type="scientific">Flagellimonas aquimarina</name>
    <dbReference type="NCBI Taxonomy" id="2201895"/>
    <lineage>
        <taxon>Bacteria</taxon>
        <taxon>Pseudomonadati</taxon>
        <taxon>Bacteroidota</taxon>
        <taxon>Flavobacteriia</taxon>
        <taxon>Flavobacteriales</taxon>
        <taxon>Flavobacteriaceae</taxon>
        <taxon>Flagellimonas</taxon>
    </lineage>
</organism>
<comment type="caution">
    <text evidence="2">The sequence shown here is derived from an EMBL/GenBank/DDBJ whole genome shotgun (WGS) entry which is preliminary data.</text>
</comment>
<evidence type="ECO:0000259" key="1">
    <source>
        <dbReference type="Pfam" id="PF08241"/>
    </source>
</evidence>
<feature type="domain" description="Methyltransferase type 11" evidence="1">
    <location>
        <begin position="48"/>
        <end position="131"/>
    </location>
</feature>
<sequence>MVRSKKIFENNVDEYESWYDKYPKVYMSEIQAIKEQLQKLPENIRGIEVGLGTGRFSEPLGIKEGIEPSSAMAQKAKKRGIEVLKGTAERLPYADLTFDFVLFVTICHFSSIGKAISEAHRVLKTNGAIIIGFLDKDQEIAKQYEEKRGHSTFYRNAHFYPVGRIEKMLNEKGFKELAFNQTLFGKLNEINEIQLPKKGFGEGSFVVVKALKK</sequence>
<dbReference type="PANTHER" id="PTHR42912">
    <property type="entry name" value="METHYLTRANSFERASE"/>
    <property type="match status" value="1"/>
</dbReference>
<accession>A0A316L1K9</accession>
<keyword evidence="3" id="KW-1185">Reference proteome</keyword>
<dbReference type="InterPro" id="IPR050508">
    <property type="entry name" value="Methyltransf_Superfamily"/>
</dbReference>
<evidence type="ECO:0000313" key="2">
    <source>
        <dbReference type="EMBL" id="PWL40392.1"/>
    </source>
</evidence>